<dbReference type="EMBL" id="MZ234011">
    <property type="protein sequence ID" value="QZI78584.1"/>
    <property type="molecule type" value="Genomic_DNA"/>
</dbReference>
<organism evidence="1 2">
    <name type="scientific">Escherichia phage vB_EcoP-22664UKE3-2</name>
    <dbReference type="NCBI Taxonomy" id="2865788"/>
    <lineage>
        <taxon>Viruses</taxon>
        <taxon>Duplodnaviria</taxon>
        <taxon>Heunggongvirae</taxon>
        <taxon>Uroviricota</taxon>
        <taxon>Caudoviricetes</taxon>
        <taxon>Autographivirales</taxon>
        <taxon>Autotranscriptaviridae</taxon>
        <taxon>Studiervirinae</taxon>
        <taxon>Kayfunavirus</taxon>
        <taxon>Kayfunavirus 22664UKE32</taxon>
    </lineage>
</organism>
<dbReference type="NCBIfam" id="NF040465">
    <property type="entry name" value="T7_gp19.5"/>
    <property type="match status" value="1"/>
</dbReference>
<reference evidence="1 2" key="1">
    <citation type="submission" date="2021-05" db="EMBL/GenBank/DDBJ databases">
        <title>Naturally bred epsilon2 phages have an improved host range and effectivity in uropathogenic E. coli over their ancestor phages.</title>
        <authorList>
            <person name="Saez D."/>
            <person name="Loose M."/>
            <person name="Mutti M."/>
            <person name="Visram Z."/>
            <person name="Hitzenhammer E."/>
            <person name="Dippel D."/>
            <person name="Tisakova L."/>
            <person name="Schertler S."/>
            <person name="Wittmann J."/>
            <person name="Corsini L."/>
            <person name="Wagenlehner F."/>
        </authorList>
    </citation>
    <scope>NUCLEOTIDE SEQUENCE [LARGE SCALE GENOMIC DNA]</scope>
</reference>
<protein>
    <submittedName>
        <fullName evidence="1">Uncharacterized protein</fullName>
    </submittedName>
</protein>
<evidence type="ECO:0000313" key="1">
    <source>
        <dbReference type="EMBL" id="QZI78584.1"/>
    </source>
</evidence>
<sequence>MAKTKAVLKALATNRATYRFLAAVLLAAGVTAGSQWVGWVGWVGWVETLVCTLVSQCN</sequence>
<name>A0AAE8C5Z9_9CAUD</name>
<keyword evidence="2" id="KW-1185">Reference proteome</keyword>
<dbReference type="Proteomes" id="UP000827907">
    <property type="component" value="Segment"/>
</dbReference>
<gene>
    <name evidence="1" type="ORF">22664UKE3-2_009</name>
</gene>
<evidence type="ECO:0000313" key="2">
    <source>
        <dbReference type="Proteomes" id="UP000827907"/>
    </source>
</evidence>
<proteinExistence type="predicted"/>
<accession>A0AAE8C5Z9</accession>